<dbReference type="InterPro" id="IPR042302">
    <property type="entry name" value="E1_FCCH_sf"/>
</dbReference>
<dbReference type="PANTHER" id="PTHR10953">
    <property type="entry name" value="UBIQUITIN-ACTIVATING ENZYME E1"/>
    <property type="match status" value="1"/>
</dbReference>
<evidence type="ECO:0000256" key="4">
    <source>
        <dbReference type="ARBA" id="ARBA00012990"/>
    </source>
</evidence>
<dbReference type="InterPro" id="IPR018075">
    <property type="entry name" value="UBQ-activ_enz_E1"/>
</dbReference>
<dbReference type="InterPro" id="IPR000011">
    <property type="entry name" value="UBQ/SUMO-activ_enz_E1-like"/>
</dbReference>
<dbReference type="FunFam" id="1.10.10.2660:FF:000003">
    <property type="entry name" value="ubiquitin-like modifier-activating enzyme 6 isoform X1"/>
    <property type="match status" value="1"/>
</dbReference>
<dbReference type="GO" id="GO:0005524">
    <property type="term" value="F:ATP binding"/>
    <property type="evidence" value="ECO:0007669"/>
    <property type="project" value="UniProtKB-KW"/>
</dbReference>
<keyword evidence="7" id="KW-0833">Ubl conjugation pathway</keyword>
<dbReference type="Pfam" id="PF09358">
    <property type="entry name" value="E1_UFD"/>
    <property type="match status" value="1"/>
</dbReference>
<keyword evidence="6" id="KW-0547">Nucleotide-binding</keyword>
<dbReference type="GO" id="GO:0005737">
    <property type="term" value="C:cytoplasm"/>
    <property type="evidence" value="ECO:0007669"/>
    <property type="project" value="TreeGrafter"/>
</dbReference>
<keyword evidence="12" id="KW-1185">Reference proteome</keyword>
<dbReference type="InterPro" id="IPR042449">
    <property type="entry name" value="Ub-E1_IAD_1"/>
</dbReference>
<dbReference type="GO" id="GO:0031510">
    <property type="term" value="C:SUMO activating enzyme complex"/>
    <property type="evidence" value="ECO:0007669"/>
    <property type="project" value="TreeGrafter"/>
</dbReference>
<dbReference type="InterPro" id="IPR042063">
    <property type="entry name" value="Ubi_acti_E1_SCCH"/>
</dbReference>
<sequence>MASDMEIDDSLYSRQRYVLGDSAMKRMAQSSVLLYGLGGLGVEIAKNIALAGVKSLAVQDSKACTVSDLGTQFFVRQEDVDAKRNRAEASASKLAELNPYVKITTLTEPLTAETDLSYMQRYQCVILTDCPLSVQLKVNNFCRSCTPQVKFVSSDVYGVFGSAFCDFGDSFEVMDPTGEEAKEVFIANITKENPGVVTCLDQRLHGLETGDVVTFKEVQGMEKLNSMQCPVKVLTPVTFSICDTSGSEFGEYQGGGIFTQVKVPITASFKSLAEQLKSPNLLMSDLSKFSAPANIHLAFQALHAFCGEVGSLPLPWCTNSSDRLLALAQEINEKMTNKLEEVEEKIIRCVSHTSSGCLAPMCAAIGGFVAQEGLKAITGKFMPLNQFLYLDAMECIPDLDSSPPEAFQPRNDRLDPLRICVGHQVCQRLADSRLFMVGCGAIGCEMLKNYALLGVSSGESGQITITDNDLIEKSNLNRQFLFRSHHIQKPKSTTAAQAVLEINPALHIEAQQHKVCPQTESSNYPDKFFEAQDVMVNALDNVEARRYMDSRCVTNQRPLLESGTMGTKGHVQVIVPHLTESYTSQQDPADEDFPYCTVKSFPATIEHCIQWARDKFEQVFVQQPNLFNKFLSSNADIAAVADRLKSGDMVDGGLRVSKMAATRPKMWADCVALARIRFEKYFNHKARQLIHAFPLDTKLPDNSLFWQSPKRPPTPVKFSPEDPLHLGFVTSTARLLCDINNIPFTPQDTSPDSVKTVLQSVHVPEFRPSNKKIETDESKSQDEVEENVTGDEVTEAGQRLAQVVMSPAAKSVLKPMVAVEFEKDDDSNDHINFIAACANLRAEMYSIENVDRLKIKRIAGRIVPAIATTTASVSGLVTMELIKVLQKRPLEWYKNAFLNLALPLLLLSEPGPCARTVLKEGLSVSVWDKWTICGTTEFTLQQFLNACKESFGFEATAVVNGVKIIYLPIMPPHKKRLPQTMLKLIKPEPGIKYVDLVVCFENDKGEEVEGPPVRYFFGN</sequence>
<dbReference type="AlphaFoldDB" id="A0AAN9GQL8"/>
<evidence type="ECO:0000256" key="1">
    <source>
        <dbReference type="ARBA" id="ARBA00000488"/>
    </source>
</evidence>
<dbReference type="SUPFAM" id="SSF69572">
    <property type="entry name" value="Activating enzymes of the ubiquitin-like proteins"/>
    <property type="match status" value="2"/>
</dbReference>
<protein>
    <recommendedName>
        <fullName evidence="4">E1 ubiquitin-activating enzyme</fullName>
        <ecNumber evidence="4">6.2.1.45</ecNumber>
    </recommendedName>
</protein>
<comment type="similarity">
    <text evidence="3">Belongs to the ubiquitin-activating E1 family.</text>
</comment>
<keyword evidence="8" id="KW-0067">ATP-binding</keyword>
<dbReference type="GO" id="GO:0019948">
    <property type="term" value="F:SUMO activating enzyme activity"/>
    <property type="evidence" value="ECO:0007669"/>
    <property type="project" value="TreeGrafter"/>
</dbReference>
<dbReference type="EC" id="6.2.1.45" evidence="4"/>
<evidence type="ECO:0000259" key="10">
    <source>
        <dbReference type="SMART" id="SM00985"/>
    </source>
</evidence>
<dbReference type="Pfam" id="PF00899">
    <property type="entry name" value="ThiF"/>
    <property type="match status" value="2"/>
</dbReference>
<dbReference type="GO" id="GO:0016925">
    <property type="term" value="P:protein sumoylation"/>
    <property type="evidence" value="ECO:0007669"/>
    <property type="project" value="TreeGrafter"/>
</dbReference>
<reference evidence="11 12" key="1">
    <citation type="submission" date="2024-02" db="EMBL/GenBank/DDBJ databases">
        <title>Chromosome-scale genome assembly of the rough periwinkle Littorina saxatilis.</title>
        <authorList>
            <person name="De Jode A."/>
            <person name="Faria R."/>
            <person name="Formenti G."/>
            <person name="Sims Y."/>
            <person name="Smith T.P."/>
            <person name="Tracey A."/>
            <person name="Wood J.M.D."/>
            <person name="Zagrodzka Z.B."/>
            <person name="Johannesson K."/>
            <person name="Butlin R.K."/>
            <person name="Leder E.H."/>
        </authorList>
    </citation>
    <scope>NUCLEOTIDE SEQUENCE [LARGE SCALE GENOMIC DNA]</scope>
    <source>
        <strain evidence="11">Snail1</strain>
        <tissue evidence="11">Muscle</tissue>
    </source>
</reference>
<dbReference type="InterPro" id="IPR035985">
    <property type="entry name" value="Ubiquitin-activating_enz"/>
</dbReference>
<name>A0AAN9GQL8_9CAEN</name>
<keyword evidence="5" id="KW-0436">Ligase</keyword>
<comment type="pathway">
    <text evidence="2">Protein modification; protein ubiquitination.</text>
</comment>
<feature type="region of interest" description="Disordered" evidence="9">
    <location>
        <begin position="768"/>
        <end position="792"/>
    </location>
</feature>
<dbReference type="InterPro" id="IPR018965">
    <property type="entry name" value="Ub-activating_enz_E1_C"/>
</dbReference>
<dbReference type="SMART" id="SM00985">
    <property type="entry name" value="UBA_e1_C"/>
    <property type="match status" value="1"/>
</dbReference>
<feature type="domain" description="Ubiquitin-activating enzyme E1 C-terminal" evidence="10">
    <location>
        <begin position="893"/>
        <end position="1013"/>
    </location>
</feature>
<gene>
    <name evidence="11" type="ORF">V1264_002162</name>
</gene>
<dbReference type="NCBIfam" id="TIGR01408">
    <property type="entry name" value="Ube1"/>
    <property type="match status" value="1"/>
</dbReference>
<evidence type="ECO:0000256" key="7">
    <source>
        <dbReference type="ARBA" id="ARBA00022786"/>
    </source>
</evidence>
<dbReference type="Gene3D" id="1.10.10.2660">
    <property type="entry name" value="Ubiquitin-activating enzyme E1, SCCH domain"/>
    <property type="match status" value="1"/>
</dbReference>
<dbReference type="InterPro" id="IPR000594">
    <property type="entry name" value="ThiF_NAD_FAD-bd"/>
</dbReference>
<dbReference type="FunFam" id="3.50.50.80:FF:000001">
    <property type="entry name" value="ubiquitin-like modifier-activating enzyme 1"/>
    <property type="match status" value="1"/>
</dbReference>
<evidence type="ECO:0000256" key="3">
    <source>
        <dbReference type="ARBA" id="ARBA00005673"/>
    </source>
</evidence>
<organism evidence="11 12">
    <name type="scientific">Littorina saxatilis</name>
    <dbReference type="NCBI Taxonomy" id="31220"/>
    <lineage>
        <taxon>Eukaryota</taxon>
        <taxon>Metazoa</taxon>
        <taxon>Spiralia</taxon>
        <taxon>Lophotrochozoa</taxon>
        <taxon>Mollusca</taxon>
        <taxon>Gastropoda</taxon>
        <taxon>Caenogastropoda</taxon>
        <taxon>Littorinimorpha</taxon>
        <taxon>Littorinoidea</taxon>
        <taxon>Littorinidae</taxon>
        <taxon>Littorina</taxon>
    </lineage>
</organism>
<feature type="compositionally biased region" description="Acidic residues" evidence="9">
    <location>
        <begin position="783"/>
        <end position="792"/>
    </location>
</feature>
<comment type="caution">
    <text evidence="11">The sequence shown here is derived from an EMBL/GenBank/DDBJ whole genome shotgun (WGS) entry which is preliminary data.</text>
</comment>
<evidence type="ECO:0000256" key="2">
    <source>
        <dbReference type="ARBA" id="ARBA00004906"/>
    </source>
</evidence>
<evidence type="ECO:0000313" key="12">
    <source>
        <dbReference type="Proteomes" id="UP001374579"/>
    </source>
</evidence>
<dbReference type="Gene3D" id="2.40.30.180">
    <property type="entry name" value="Ubiquitin-activating enzyme E1, FCCH domain"/>
    <property type="match status" value="1"/>
</dbReference>
<dbReference type="FunFam" id="3.50.50.80:FF:000002">
    <property type="entry name" value="SUMO-activating enzyme subunit 2"/>
    <property type="match status" value="1"/>
</dbReference>
<dbReference type="PRINTS" id="PR01849">
    <property type="entry name" value="UBIQUITINACT"/>
</dbReference>
<dbReference type="Gene3D" id="3.40.50.720">
    <property type="entry name" value="NAD(P)-binding Rossmann-like Domain"/>
    <property type="match status" value="1"/>
</dbReference>
<proteinExistence type="inferred from homology"/>
<dbReference type="Proteomes" id="UP001374579">
    <property type="component" value="Unassembled WGS sequence"/>
</dbReference>
<comment type="catalytic activity">
    <reaction evidence="1">
        <text>ATP + ubiquitin + [E1 ubiquitin-activating enzyme]-L-cysteine = AMP + diphosphate + S-ubiquitinyl-[E1 ubiquitin-activating enzyme]-L-cysteine.</text>
        <dbReference type="EC" id="6.2.1.45"/>
    </reaction>
</comment>
<evidence type="ECO:0000256" key="9">
    <source>
        <dbReference type="SAM" id="MobiDB-lite"/>
    </source>
</evidence>
<accession>A0AAN9GQL8</accession>
<dbReference type="Pfam" id="PF10585">
    <property type="entry name" value="UBA_E1_SCCH"/>
    <property type="match status" value="1"/>
</dbReference>
<dbReference type="Gene3D" id="3.50.50.80">
    <property type="entry name" value="Ubiquitin-activating enzyme E1, inactive adenylation domain, subdomain 1"/>
    <property type="match status" value="1"/>
</dbReference>
<dbReference type="Gene3D" id="3.10.290.60">
    <property type="entry name" value="Ubiquitin-activating enzyme E1, UFD domain"/>
    <property type="match status" value="1"/>
</dbReference>
<dbReference type="FunFam" id="2.40.30.180:FF:000001">
    <property type="entry name" value="ubiquitin-like modifier-activating enzyme 1"/>
    <property type="match status" value="1"/>
</dbReference>
<evidence type="ECO:0000256" key="5">
    <source>
        <dbReference type="ARBA" id="ARBA00022598"/>
    </source>
</evidence>
<dbReference type="InterPro" id="IPR038252">
    <property type="entry name" value="UBA_E1_C_sf"/>
</dbReference>
<evidence type="ECO:0000256" key="6">
    <source>
        <dbReference type="ARBA" id="ARBA00022741"/>
    </source>
</evidence>
<dbReference type="Gene3D" id="3.40.50.12550">
    <property type="entry name" value="Ubiquitin-activating enzyme E1, inactive adenylation domain, subdomain 2"/>
    <property type="match status" value="1"/>
</dbReference>
<dbReference type="InterPro" id="IPR045886">
    <property type="entry name" value="ThiF/MoeB/HesA"/>
</dbReference>
<dbReference type="GO" id="GO:0004839">
    <property type="term" value="F:ubiquitin activating enzyme activity"/>
    <property type="evidence" value="ECO:0007669"/>
    <property type="project" value="UniProtKB-EC"/>
</dbReference>
<feature type="compositionally biased region" description="Basic and acidic residues" evidence="9">
    <location>
        <begin position="771"/>
        <end position="782"/>
    </location>
</feature>
<dbReference type="EMBL" id="JBAMIC010000001">
    <property type="protein sequence ID" value="KAK7116491.1"/>
    <property type="molecule type" value="Genomic_DNA"/>
</dbReference>
<dbReference type="PANTHER" id="PTHR10953:SF186">
    <property type="entry name" value="UBIQUITIN-LIKE MODIFIER-ACTIVATING ENZYME 6"/>
    <property type="match status" value="1"/>
</dbReference>
<dbReference type="FunFam" id="3.40.50.720:FF:000015">
    <property type="entry name" value="Ubiquitin-activating enzyme E1 1"/>
    <property type="match status" value="1"/>
</dbReference>
<evidence type="ECO:0000313" key="11">
    <source>
        <dbReference type="EMBL" id="KAK7116491.1"/>
    </source>
</evidence>
<evidence type="ECO:0000256" key="8">
    <source>
        <dbReference type="ARBA" id="ARBA00022840"/>
    </source>
</evidence>
<dbReference type="InterPro" id="IPR019572">
    <property type="entry name" value="UBA_E1_SCCH"/>
</dbReference>